<sequence>MGISDAPYSPFGPSRLVTVIKAVRVGSETTQRQTCDFSEACARGGCGLDTLLRTALGVYRARVGKSWLCNARQPSSFVPKFVGGPVPTSKGRGNIHLDDARRRPRRVRLRRWHGLAGLLHAECSLSLWNRRMKNFWTVSARSQQVYSPQCKRVP</sequence>
<reference evidence="1" key="2">
    <citation type="journal article" date="2022" name="New Phytol.">
        <title>Evolutionary transition to the ectomycorrhizal habit in the genomes of a hyperdiverse lineage of mushroom-forming fungi.</title>
        <authorList>
            <person name="Looney B."/>
            <person name="Miyauchi S."/>
            <person name="Morin E."/>
            <person name="Drula E."/>
            <person name="Courty P.E."/>
            <person name="Kohler A."/>
            <person name="Kuo A."/>
            <person name="LaButti K."/>
            <person name="Pangilinan J."/>
            <person name="Lipzen A."/>
            <person name="Riley R."/>
            <person name="Andreopoulos W."/>
            <person name="He G."/>
            <person name="Johnson J."/>
            <person name="Nolan M."/>
            <person name="Tritt A."/>
            <person name="Barry K.W."/>
            <person name="Grigoriev I.V."/>
            <person name="Nagy L.G."/>
            <person name="Hibbett D."/>
            <person name="Henrissat B."/>
            <person name="Matheny P.B."/>
            <person name="Labbe J."/>
            <person name="Martin F.M."/>
        </authorList>
    </citation>
    <scope>NUCLEOTIDE SEQUENCE</scope>
    <source>
        <strain evidence="1">FP105234-sp</strain>
    </source>
</reference>
<protein>
    <submittedName>
        <fullName evidence="1">Uncharacterized protein</fullName>
    </submittedName>
</protein>
<name>A0ACB8RKJ1_9AGAM</name>
<organism evidence="1 2">
    <name type="scientific">Auriscalpium vulgare</name>
    <dbReference type="NCBI Taxonomy" id="40419"/>
    <lineage>
        <taxon>Eukaryota</taxon>
        <taxon>Fungi</taxon>
        <taxon>Dikarya</taxon>
        <taxon>Basidiomycota</taxon>
        <taxon>Agaricomycotina</taxon>
        <taxon>Agaricomycetes</taxon>
        <taxon>Russulales</taxon>
        <taxon>Auriscalpiaceae</taxon>
        <taxon>Auriscalpium</taxon>
    </lineage>
</organism>
<proteinExistence type="predicted"/>
<dbReference type="EMBL" id="MU275973">
    <property type="protein sequence ID" value="KAI0044726.1"/>
    <property type="molecule type" value="Genomic_DNA"/>
</dbReference>
<evidence type="ECO:0000313" key="1">
    <source>
        <dbReference type="EMBL" id="KAI0044726.1"/>
    </source>
</evidence>
<evidence type="ECO:0000313" key="2">
    <source>
        <dbReference type="Proteomes" id="UP000814033"/>
    </source>
</evidence>
<reference evidence="1" key="1">
    <citation type="submission" date="2021-02" db="EMBL/GenBank/DDBJ databases">
        <authorList>
            <consortium name="DOE Joint Genome Institute"/>
            <person name="Ahrendt S."/>
            <person name="Looney B.P."/>
            <person name="Miyauchi S."/>
            <person name="Morin E."/>
            <person name="Drula E."/>
            <person name="Courty P.E."/>
            <person name="Chicoki N."/>
            <person name="Fauchery L."/>
            <person name="Kohler A."/>
            <person name="Kuo A."/>
            <person name="Labutti K."/>
            <person name="Pangilinan J."/>
            <person name="Lipzen A."/>
            <person name="Riley R."/>
            <person name="Andreopoulos W."/>
            <person name="He G."/>
            <person name="Johnson J."/>
            <person name="Barry K.W."/>
            <person name="Grigoriev I.V."/>
            <person name="Nagy L."/>
            <person name="Hibbett D."/>
            <person name="Henrissat B."/>
            <person name="Matheny P.B."/>
            <person name="Labbe J."/>
            <person name="Martin F."/>
        </authorList>
    </citation>
    <scope>NUCLEOTIDE SEQUENCE</scope>
    <source>
        <strain evidence="1">FP105234-sp</strain>
    </source>
</reference>
<accession>A0ACB8RKJ1</accession>
<gene>
    <name evidence="1" type="ORF">FA95DRAFT_223389</name>
</gene>
<keyword evidence="2" id="KW-1185">Reference proteome</keyword>
<dbReference type="Proteomes" id="UP000814033">
    <property type="component" value="Unassembled WGS sequence"/>
</dbReference>
<comment type="caution">
    <text evidence="1">The sequence shown here is derived from an EMBL/GenBank/DDBJ whole genome shotgun (WGS) entry which is preliminary data.</text>
</comment>